<accession>A0A183JQC0</accession>
<dbReference type="STRING" id="6186.A0A183JQC0"/>
<evidence type="ECO:0000313" key="4">
    <source>
        <dbReference type="WBParaSite" id="SCUD_0000490801-mRNA-1"/>
    </source>
</evidence>
<feature type="compositionally biased region" description="Low complexity" evidence="1">
    <location>
        <begin position="36"/>
        <end position="49"/>
    </location>
</feature>
<dbReference type="GO" id="GO:0005794">
    <property type="term" value="C:Golgi apparatus"/>
    <property type="evidence" value="ECO:0007669"/>
    <property type="project" value="TreeGrafter"/>
</dbReference>
<dbReference type="GO" id="GO:0006897">
    <property type="term" value="P:endocytosis"/>
    <property type="evidence" value="ECO:0007669"/>
    <property type="project" value="TreeGrafter"/>
</dbReference>
<dbReference type="AlphaFoldDB" id="A0A183JQC0"/>
<gene>
    <name evidence="2" type="ORF">SCUD_LOCUS4908</name>
</gene>
<feature type="region of interest" description="Disordered" evidence="1">
    <location>
        <begin position="17"/>
        <end position="53"/>
    </location>
</feature>
<sequence>MDGSNYTTRLETARTLGHLLAKTQRKRVADTGSDASSSGTVGTSNNSRSKPIPLTDALSLLSSGFLKGPGGFLKGTSATDMIKGTSPVNREVRVGVTYVSI</sequence>
<reference evidence="2 3" key="2">
    <citation type="submission" date="2018-11" db="EMBL/GenBank/DDBJ databases">
        <authorList>
            <consortium name="Pathogen Informatics"/>
        </authorList>
    </citation>
    <scope>NUCLEOTIDE SEQUENCE [LARGE SCALE GENOMIC DNA]</scope>
    <source>
        <strain evidence="2">Dakar</strain>
        <strain evidence="3">Dakar, Senegal</strain>
    </source>
</reference>
<reference evidence="4" key="1">
    <citation type="submission" date="2016-06" db="UniProtKB">
        <authorList>
            <consortium name="WormBaseParasite"/>
        </authorList>
    </citation>
    <scope>IDENTIFICATION</scope>
</reference>
<dbReference type="PANTHER" id="PTHR21663:SF0">
    <property type="entry name" value="HEAT REPEAT-CONTAINING PROTEIN 5B"/>
    <property type="match status" value="1"/>
</dbReference>
<dbReference type="InterPro" id="IPR040108">
    <property type="entry name" value="Laa1/Sip1/HEATR5"/>
</dbReference>
<name>A0A183JQC0_9TREM</name>
<dbReference type="EMBL" id="UZAK01007091">
    <property type="protein sequence ID" value="VDO91476.1"/>
    <property type="molecule type" value="Genomic_DNA"/>
</dbReference>
<proteinExistence type="predicted"/>
<dbReference type="Proteomes" id="UP000279833">
    <property type="component" value="Unassembled WGS sequence"/>
</dbReference>
<dbReference type="GO" id="GO:0008104">
    <property type="term" value="P:intracellular protein localization"/>
    <property type="evidence" value="ECO:0007669"/>
    <property type="project" value="TreeGrafter"/>
</dbReference>
<dbReference type="WBParaSite" id="SCUD_0000490801-mRNA-1">
    <property type="protein sequence ID" value="SCUD_0000490801-mRNA-1"/>
    <property type="gene ID" value="SCUD_0000490801"/>
</dbReference>
<protein>
    <submittedName>
        <fullName evidence="4">RING-type E3 ubiquitin transferase</fullName>
    </submittedName>
</protein>
<keyword evidence="3" id="KW-1185">Reference proteome</keyword>
<dbReference type="GO" id="GO:0005829">
    <property type="term" value="C:cytosol"/>
    <property type="evidence" value="ECO:0007669"/>
    <property type="project" value="GOC"/>
</dbReference>
<organism evidence="4">
    <name type="scientific">Schistosoma curassoni</name>
    <dbReference type="NCBI Taxonomy" id="6186"/>
    <lineage>
        <taxon>Eukaryota</taxon>
        <taxon>Metazoa</taxon>
        <taxon>Spiralia</taxon>
        <taxon>Lophotrochozoa</taxon>
        <taxon>Platyhelminthes</taxon>
        <taxon>Trematoda</taxon>
        <taxon>Digenea</taxon>
        <taxon>Strigeidida</taxon>
        <taxon>Schistosomatoidea</taxon>
        <taxon>Schistosomatidae</taxon>
        <taxon>Schistosoma</taxon>
    </lineage>
</organism>
<dbReference type="GO" id="GO:0042147">
    <property type="term" value="P:retrograde transport, endosome to Golgi"/>
    <property type="evidence" value="ECO:0007669"/>
    <property type="project" value="TreeGrafter"/>
</dbReference>
<dbReference type="PANTHER" id="PTHR21663">
    <property type="entry name" value="HYPOTHETICAL HEAT DOMAIN-CONTAINING"/>
    <property type="match status" value="1"/>
</dbReference>
<evidence type="ECO:0000313" key="3">
    <source>
        <dbReference type="Proteomes" id="UP000279833"/>
    </source>
</evidence>
<dbReference type="GO" id="GO:0016020">
    <property type="term" value="C:membrane"/>
    <property type="evidence" value="ECO:0007669"/>
    <property type="project" value="TreeGrafter"/>
</dbReference>
<dbReference type="GO" id="GO:0030139">
    <property type="term" value="C:endocytic vesicle"/>
    <property type="evidence" value="ECO:0007669"/>
    <property type="project" value="TreeGrafter"/>
</dbReference>
<evidence type="ECO:0000256" key="1">
    <source>
        <dbReference type="SAM" id="MobiDB-lite"/>
    </source>
</evidence>
<evidence type="ECO:0000313" key="2">
    <source>
        <dbReference type="EMBL" id="VDO91476.1"/>
    </source>
</evidence>